<protein>
    <recommendedName>
        <fullName evidence="4">DUF805 domain-containing protein</fullName>
    </recommendedName>
</protein>
<dbReference type="PANTHER" id="PTHR34980:SF2">
    <property type="entry name" value="INNER MEMBRANE PROTEIN YHAH-RELATED"/>
    <property type="match status" value="1"/>
</dbReference>
<proteinExistence type="predicted"/>
<dbReference type="Proteomes" id="UP001500171">
    <property type="component" value="Unassembled WGS sequence"/>
</dbReference>
<feature type="transmembrane region" description="Helical" evidence="1">
    <location>
        <begin position="53"/>
        <end position="76"/>
    </location>
</feature>
<evidence type="ECO:0000256" key="1">
    <source>
        <dbReference type="SAM" id="Phobius"/>
    </source>
</evidence>
<organism evidence="2 3">
    <name type="scientific">Orbus sasakiae</name>
    <dbReference type="NCBI Taxonomy" id="1078475"/>
    <lineage>
        <taxon>Bacteria</taxon>
        <taxon>Pseudomonadati</taxon>
        <taxon>Pseudomonadota</taxon>
        <taxon>Gammaproteobacteria</taxon>
        <taxon>Orbales</taxon>
        <taxon>Orbaceae</taxon>
        <taxon>Orbus</taxon>
    </lineage>
</organism>
<evidence type="ECO:0000313" key="2">
    <source>
        <dbReference type="EMBL" id="GAA5112780.1"/>
    </source>
</evidence>
<dbReference type="Pfam" id="PF05656">
    <property type="entry name" value="DUF805"/>
    <property type="match status" value="1"/>
</dbReference>
<dbReference type="EMBL" id="BAABHY010000005">
    <property type="protein sequence ID" value="GAA5112780.1"/>
    <property type="molecule type" value="Genomic_DNA"/>
</dbReference>
<keyword evidence="1" id="KW-1133">Transmembrane helix</keyword>
<keyword evidence="3" id="KW-1185">Reference proteome</keyword>
<dbReference type="PANTHER" id="PTHR34980">
    <property type="entry name" value="INNER MEMBRANE PROTEIN-RELATED-RELATED"/>
    <property type="match status" value="1"/>
</dbReference>
<accession>A0ABP9N9S9</accession>
<evidence type="ECO:0000313" key="3">
    <source>
        <dbReference type="Proteomes" id="UP001500171"/>
    </source>
</evidence>
<feature type="transmembrane region" description="Helical" evidence="1">
    <location>
        <begin position="88"/>
        <end position="108"/>
    </location>
</feature>
<gene>
    <name evidence="2" type="ORF">GCM10023211_19940</name>
</gene>
<name>A0ABP9N9S9_9GAMM</name>
<evidence type="ECO:0008006" key="4">
    <source>
        <dbReference type="Google" id="ProtNLM"/>
    </source>
</evidence>
<comment type="caution">
    <text evidence="2">The sequence shown here is derived from an EMBL/GenBank/DDBJ whole genome shotgun (WGS) entry which is preliminary data.</text>
</comment>
<keyword evidence="1" id="KW-0812">Transmembrane</keyword>
<dbReference type="RefSeq" id="WP_425571925.1">
    <property type="nucleotide sequence ID" value="NZ_BAABHY010000005.1"/>
</dbReference>
<feature type="transmembrane region" description="Helical" evidence="1">
    <location>
        <begin position="27"/>
        <end position="47"/>
    </location>
</feature>
<sequence>MLKYIFISWLNGYKNIFNYQGRERRSAFGWFLLTNLLIFILLIKVYIDQDAEQYTTIKLCLLISYLFITFFAMIAYNVRRFHDANQSGLCCLFYLLSVPITVIVSVFLSPHYGDNIYGPDPKKPIIVNKQLIIN</sequence>
<reference evidence="3" key="1">
    <citation type="journal article" date="2019" name="Int. J. Syst. Evol. Microbiol.">
        <title>The Global Catalogue of Microorganisms (GCM) 10K type strain sequencing project: providing services to taxonomists for standard genome sequencing and annotation.</title>
        <authorList>
            <consortium name="The Broad Institute Genomics Platform"/>
            <consortium name="The Broad Institute Genome Sequencing Center for Infectious Disease"/>
            <person name="Wu L."/>
            <person name="Ma J."/>
        </authorList>
    </citation>
    <scope>NUCLEOTIDE SEQUENCE [LARGE SCALE GENOMIC DNA]</scope>
    <source>
        <strain evidence="3">JCM 18050</strain>
    </source>
</reference>
<dbReference type="InterPro" id="IPR008523">
    <property type="entry name" value="DUF805"/>
</dbReference>
<keyword evidence="1" id="KW-0472">Membrane</keyword>